<dbReference type="AlphaFoldDB" id="A0AAW0MUW6"/>
<name>A0AAW0MUW6_9GOBI</name>
<feature type="compositionally biased region" description="Low complexity" evidence="1">
    <location>
        <begin position="1"/>
        <end position="12"/>
    </location>
</feature>
<dbReference type="Gene3D" id="1.10.10.2590">
    <property type="entry name" value="BEN domain"/>
    <property type="match status" value="1"/>
</dbReference>
<proteinExistence type="predicted"/>
<evidence type="ECO:0000256" key="1">
    <source>
        <dbReference type="SAM" id="MobiDB-lite"/>
    </source>
</evidence>
<gene>
    <name evidence="3" type="ORF">WMY93_026949</name>
</gene>
<dbReference type="Proteomes" id="UP001460270">
    <property type="component" value="Unassembled WGS sequence"/>
</dbReference>
<dbReference type="EMBL" id="JBBPFD010000020">
    <property type="protein sequence ID" value="KAK7883826.1"/>
    <property type="molecule type" value="Genomic_DNA"/>
</dbReference>
<comment type="caution">
    <text evidence="3">The sequence shown here is derived from an EMBL/GenBank/DDBJ whole genome shotgun (WGS) entry which is preliminary data.</text>
</comment>
<dbReference type="GO" id="GO:0003677">
    <property type="term" value="F:DNA binding"/>
    <property type="evidence" value="ECO:0007669"/>
    <property type="project" value="InterPro"/>
</dbReference>
<accession>A0AAW0MUW6</accession>
<protein>
    <recommendedName>
        <fullName evidence="2">BEN domain-containing protein</fullName>
    </recommendedName>
</protein>
<reference evidence="4" key="1">
    <citation type="submission" date="2024-04" db="EMBL/GenBank/DDBJ databases">
        <title>Salinicola lusitanus LLJ914,a marine bacterium isolated from the Okinawa Trough.</title>
        <authorList>
            <person name="Li J."/>
        </authorList>
    </citation>
    <scope>NUCLEOTIDE SEQUENCE [LARGE SCALE GENOMIC DNA]</scope>
</reference>
<organism evidence="3 4">
    <name type="scientific">Mugilogobius chulae</name>
    <name type="common">yellowstripe goby</name>
    <dbReference type="NCBI Taxonomy" id="88201"/>
    <lineage>
        <taxon>Eukaryota</taxon>
        <taxon>Metazoa</taxon>
        <taxon>Chordata</taxon>
        <taxon>Craniata</taxon>
        <taxon>Vertebrata</taxon>
        <taxon>Euteleostomi</taxon>
        <taxon>Actinopterygii</taxon>
        <taxon>Neopterygii</taxon>
        <taxon>Teleostei</taxon>
        <taxon>Neoteleostei</taxon>
        <taxon>Acanthomorphata</taxon>
        <taxon>Gobiaria</taxon>
        <taxon>Gobiiformes</taxon>
        <taxon>Gobioidei</taxon>
        <taxon>Gobiidae</taxon>
        <taxon>Gobionellinae</taxon>
        <taxon>Mugilogobius</taxon>
    </lineage>
</organism>
<dbReference type="PROSITE" id="PS51457">
    <property type="entry name" value="BEN"/>
    <property type="match status" value="1"/>
</dbReference>
<evidence type="ECO:0000313" key="3">
    <source>
        <dbReference type="EMBL" id="KAK7883826.1"/>
    </source>
</evidence>
<keyword evidence="4" id="KW-1185">Reference proteome</keyword>
<feature type="region of interest" description="Disordered" evidence="1">
    <location>
        <begin position="1"/>
        <end position="21"/>
    </location>
</feature>
<feature type="domain" description="BEN" evidence="2">
    <location>
        <begin position="22"/>
        <end position="99"/>
    </location>
</feature>
<evidence type="ECO:0000313" key="4">
    <source>
        <dbReference type="Proteomes" id="UP001460270"/>
    </source>
</evidence>
<evidence type="ECO:0000259" key="2">
    <source>
        <dbReference type="PROSITE" id="PS51457"/>
    </source>
</evidence>
<dbReference type="InterPro" id="IPR018379">
    <property type="entry name" value="BEN_domain"/>
</dbReference>
<sequence>MDTDSTSSGSSSPAPEMISLGNTGVQVSKSCFRRLNRSRMSLFTQDLAVLIFGRDVLASSTLTGKSGPTGTAKEQLHPEKLNALVIQLLLNFQEQMCLM</sequence>